<gene>
    <name evidence="3" type="ORF">OQ273_04060</name>
</gene>
<dbReference type="PROSITE" id="PS51208">
    <property type="entry name" value="AUTOTRANSPORTER"/>
    <property type="match status" value="1"/>
</dbReference>
<evidence type="ECO:0000313" key="4">
    <source>
        <dbReference type="Proteomes" id="UP001151234"/>
    </source>
</evidence>
<evidence type="ECO:0000256" key="1">
    <source>
        <dbReference type="SAM" id="SignalP"/>
    </source>
</evidence>
<dbReference type="Gene3D" id="2.40.128.130">
    <property type="entry name" value="Autotransporter beta-domain"/>
    <property type="match status" value="1"/>
</dbReference>
<protein>
    <submittedName>
        <fullName evidence="3">Autotransporter domain-containing protein</fullName>
    </submittedName>
</protein>
<accession>A0A9X3UJK1</accession>
<evidence type="ECO:0000259" key="2">
    <source>
        <dbReference type="PROSITE" id="PS51208"/>
    </source>
</evidence>
<dbReference type="RefSeq" id="WP_267989193.1">
    <property type="nucleotide sequence ID" value="NZ_JAPJZI010000001.1"/>
</dbReference>
<dbReference type="InterPro" id="IPR036709">
    <property type="entry name" value="Autotransporte_beta_dom_sf"/>
</dbReference>
<dbReference type="InterPro" id="IPR005546">
    <property type="entry name" value="Autotransporte_beta"/>
</dbReference>
<evidence type="ECO:0000313" key="3">
    <source>
        <dbReference type="EMBL" id="MDA5397741.1"/>
    </source>
</evidence>
<dbReference type="SUPFAM" id="SSF51126">
    <property type="entry name" value="Pectin lyase-like"/>
    <property type="match status" value="1"/>
</dbReference>
<dbReference type="SMART" id="SM00869">
    <property type="entry name" value="Autotransporter"/>
    <property type="match status" value="1"/>
</dbReference>
<organism evidence="3 4">
    <name type="scientific">Hoeflea prorocentri</name>
    <dbReference type="NCBI Taxonomy" id="1922333"/>
    <lineage>
        <taxon>Bacteria</taxon>
        <taxon>Pseudomonadati</taxon>
        <taxon>Pseudomonadota</taxon>
        <taxon>Alphaproteobacteria</taxon>
        <taxon>Hyphomicrobiales</taxon>
        <taxon>Rhizobiaceae</taxon>
        <taxon>Hoeflea</taxon>
    </lineage>
</organism>
<dbReference type="Pfam" id="PF03797">
    <property type="entry name" value="Autotransporter"/>
    <property type="match status" value="1"/>
</dbReference>
<dbReference type="EMBL" id="JAPJZI010000001">
    <property type="protein sequence ID" value="MDA5397741.1"/>
    <property type="molecule type" value="Genomic_DNA"/>
</dbReference>
<reference evidence="3" key="1">
    <citation type="submission" date="2022-11" db="EMBL/GenBank/DDBJ databases">
        <title>Draft genome sequence of Hoeflea poritis E7-10 and Hoeflea prorocentri PM5-8, separated from scleractinian coral Porites lutea and marine dinoflagellate.</title>
        <authorList>
            <person name="Zhang G."/>
            <person name="Wei Q."/>
            <person name="Cai L."/>
        </authorList>
    </citation>
    <scope>NUCLEOTIDE SEQUENCE</scope>
    <source>
        <strain evidence="3">PM5-8</strain>
    </source>
</reference>
<name>A0A9X3UJK1_9HYPH</name>
<keyword evidence="4" id="KW-1185">Reference proteome</keyword>
<comment type="caution">
    <text evidence="3">The sequence shown here is derived from an EMBL/GenBank/DDBJ whole genome shotgun (WGS) entry which is preliminary data.</text>
</comment>
<dbReference type="InterPro" id="IPR011050">
    <property type="entry name" value="Pectin_lyase_fold/virulence"/>
</dbReference>
<feature type="signal peptide" evidence="1">
    <location>
        <begin position="1"/>
        <end position="34"/>
    </location>
</feature>
<feature type="domain" description="Autotransporter" evidence="2">
    <location>
        <begin position="1242"/>
        <end position="1530"/>
    </location>
</feature>
<proteinExistence type="predicted"/>
<feature type="chain" id="PRO_5040870737" evidence="1">
    <location>
        <begin position="35"/>
        <end position="1530"/>
    </location>
</feature>
<sequence>MPISVSAIAPGSRARLIIGALLASTALFPAVAQAQCMLAPGSVTCSGSIPDGRAVTSDFGLVTVDGPTVGGFGLRFESATDRDIVFDAGLTPFNIMLDTTFSRTRRSGFEGRTDGAVSGTIFGDITGATMRDATNISDFDLNNFGTFSLITGTGIDIDRIGEIDVTRPTVTATVSRRSNTFAPGGERDFVMGQFGAIRLRDASGDINFTNTGNVILDGGQRKLNVNRNANPGTNQRVFSTRFSDAGTGTNLDSQHMGYQIEANGNIDITQNGNIAVSGGGIDASSEVTDAIASVIAKHSGGRALFIRNNPFGNDDQVSFAQETNVTINGDVSLTGGEVVAQSIANTTGTGGAQNKAIVRTEIPGQVGIFITKPSERDFTLNGGLRVTNMKSTFVAKAVDGADSPDGLVAVDVQGNSASAFESTPFFSGNTDTRKLSATITGDIDVVGGDVEAEIVGTGTSTINDLDSRSIFTPDETVRINRFGGSDARGGLFSADELDYDIGGSVTTKGGNVMATMTGSNMNAIINGGRAHGFSMGARSGPNGTAFAKTEDSVFNATGGIATLNLNGSGMEAVLNGGGAQALGVSHQGDGPFSFIQTGDVNAVGGAATGTASAGSTIEVRGGGATGVTYSGIGSFSNAAKIIATGGDAELTGDGTGVGGSAIGINTFVSGVITGQPVVNIGTIRATGGNGPTRRGAAIGIGATDFGFSNFVDNGDDVFDERDLVGSNVEIISSGDIFTDGEGIDGALSQSGQSAPSAGIGVAVTGTGKVTVENGLVDAKGTSSHGIAVLARIGQITVKAGGDVKAAGANGAGIIVGPAIDFFLPPGFQTSVNSIVIENGGRVSSAQGTGIFDDARATISEVDPITGDNTTRDIDLENATTVDIAGTLTGGNGTAIDLGNGNDTAIFRQTAVINGITLLGAGEDRFLYQGFTEDAFVDGGDDRDRVVVNAGAGADDMFDPTVNIPNFTNFEAITKTGTGTLTVGGVPFAGMLDYEVDEGLGIIGTDQPNIDVIVASGATFRTDQMVGNITNLAGGLVQGMGTSGNFTNSGTFAPGNSIGTFNVGGDLVLAADGTLAIEIEAPDQTDLVNVDGTTTLGGTLAVTGLGMLNAFAEGQTYTIIDSADAVSGTFATINDNLPDLDVMPQTVDGGDGGQEVVLSLVAAMGGGNLSDKSIVPNAQQAQIGTGRLFGSVLLDRMTGNGTGQSVVVDDGTMLNTYAPKPATPGSGLAKGFYGANTQPAGFAARPTRTAWLSGLGGFDEADTTAVAPGYQADSYGVAGGIHFEGTATGFDWLLGGAIGYTRSNVTSGAGSSDVDTVHIGAYGRIEQGPMRLLAQLSYGLQDYDFTRAVPAGGGIAIATGNAGGHLLAASLAGAYDIAPRLGFGQAYGLRVAPAAALGYVYSHRNNFTETGAGILNQAYSAADFGRGYLRTGFELSAVTQLDGGTMFRPRGGLHWEWGFGDDNLVVGSTALAAAGSSFSSAGAIEADSGFVAAAGFDLDFNPSTTAQFFYEGTFFDGGDSHRLGGGLKMKF</sequence>
<dbReference type="SUPFAM" id="SSF103515">
    <property type="entry name" value="Autotransporter"/>
    <property type="match status" value="1"/>
</dbReference>
<dbReference type="Proteomes" id="UP001151234">
    <property type="component" value="Unassembled WGS sequence"/>
</dbReference>
<keyword evidence="1" id="KW-0732">Signal</keyword>